<accession>A0A0F9I1K4</accession>
<evidence type="ECO:0000313" key="1">
    <source>
        <dbReference type="EMBL" id="KKM21422.1"/>
    </source>
</evidence>
<gene>
    <name evidence="1" type="ORF">LCGC14_1635600</name>
</gene>
<comment type="caution">
    <text evidence="1">The sequence shown here is derived from an EMBL/GenBank/DDBJ whole genome shotgun (WGS) entry which is preliminary data.</text>
</comment>
<sequence>MELEWQVALSKKKKVLPIFTRKEKIPALLAPFLGIRFNKEDLNGTIDENLFFNLFHLFVR</sequence>
<proteinExistence type="predicted"/>
<reference evidence="1" key="1">
    <citation type="journal article" date="2015" name="Nature">
        <title>Complex archaea that bridge the gap between prokaryotes and eukaryotes.</title>
        <authorList>
            <person name="Spang A."/>
            <person name="Saw J.H."/>
            <person name="Jorgensen S.L."/>
            <person name="Zaremba-Niedzwiedzka K."/>
            <person name="Martijn J."/>
            <person name="Lind A.E."/>
            <person name="van Eijk R."/>
            <person name="Schleper C."/>
            <person name="Guy L."/>
            <person name="Ettema T.J."/>
        </authorList>
    </citation>
    <scope>NUCLEOTIDE SEQUENCE</scope>
</reference>
<name>A0A0F9I1K4_9ZZZZ</name>
<organism evidence="1">
    <name type="scientific">marine sediment metagenome</name>
    <dbReference type="NCBI Taxonomy" id="412755"/>
    <lineage>
        <taxon>unclassified sequences</taxon>
        <taxon>metagenomes</taxon>
        <taxon>ecological metagenomes</taxon>
    </lineage>
</organism>
<dbReference type="EMBL" id="LAZR01013554">
    <property type="protein sequence ID" value="KKM21422.1"/>
    <property type="molecule type" value="Genomic_DNA"/>
</dbReference>
<dbReference type="AlphaFoldDB" id="A0A0F9I1K4"/>
<protein>
    <submittedName>
        <fullName evidence="1">Uncharacterized protein</fullName>
    </submittedName>
</protein>